<gene>
    <name evidence="1" type="ORF">BME96_04815</name>
</gene>
<sequence length="82" mass="9893">MGYILPVTNYQYSDYHVRMTERKRKPFYIEKPFKVVLEKEHQEISKEHERLTPGYYQPVSYSSQQNAFSNVSEKGMYFNEMA</sequence>
<dbReference type="AlphaFoldDB" id="A0AAC9IYW7"/>
<dbReference type="RefSeq" id="WP_060680000.1">
    <property type="nucleotide sequence ID" value="NZ_CP017962.1"/>
</dbReference>
<accession>A0AAC9IYW7</accession>
<protein>
    <submittedName>
        <fullName evidence="1">Uncharacterized protein</fullName>
    </submittedName>
</protein>
<evidence type="ECO:0000313" key="2">
    <source>
        <dbReference type="Proteomes" id="UP000182945"/>
    </source>
</evidence>
<dbReference type="Proteomes" id="UP000182945">
    <property type="component" value="Chromosome"/>
</dbReference>
<dbReference type="GeneID" id="71513707"/>
<proteinExistence type="predicted"/>
<name>A0AAC9IYW7_VIRHA</name>
<dbReference type="KEGG" id="vhl:BME96_04815"/>
<dbReference type="EMBL" id="CP017962">
    <property type="protein sequence ID" value="APC47532.1"/>
    <property type="molecule type" value="Genomic_DNA"/>
</dbReference>
<organism evidence="1 2">
    <name type="scientific">Virgibacillus halodenitrificans</name>
    <name type="common">Bacillus halodenitrificans</name>
    <dbReference type="NCBI Taxonomy" id="1482"/>
    <lineage>
        <taxon>Bacteria</taxon>
        <taxon>Bacillati</taxon>
        <taxon>Bacillota</taxon>
        <taxon>Bacilli</taxon>
        <taxon>Bacillales</taxon>
        <taxon>Bacillaceae</taxon>
        <taxon>Virgibacillus</taxon>
    </lineage>
</organism>
<evidence type="ECO:0000313" key="1">
    <source>
        <dbReference type="EMBL" id="APC47532.1"/>
    </source>
</evidence>
<reference evidence="1 2" key="1">
    <citation type="submission" date="2016-11" db="EMBL/GenBank/DDBJ databases">
        <title>Complete genome sequencing of Virgibacillus halodenitrificans PDB-F2.</title>
        <authorList>
            <person name="Sun Z."/>
            <person name="Zhou Y."/>
            <person name="Li H."/>
        </authorList>
    </citation>
    <scope>NUCLEOTIDE SEQUENCE [LARGE SCALE GENOMIC DNA]</scope>
    <source>
        <strain evidence="1 2">PDB-F2</strain>
    </source>
</reference>